<evidence type="ECO:0000313" key="6">
    <source>
        <dbReference type="EMBL" id="KAG8506507.1"/>
    </source>
</evidence>
<keyword evidence="2" id="KW-1015">Disulfide bond</keyword>
<dbReference type="Gene3D" id="2.60.40.10">
    <property type="entry name" value="Immunoglobulins"/>
    <property type="match status" value="2"/>
</dbReference>
<dbReference type="OrthoDB" id="6085115at2759"/>
<feature type="chain" id="PRO_5035287669" evidence="4">
    <location>
        <begin position="18"/>
        <end position="341"/>
    </location>
</feature>
<evidence type="ECO:0000313" key="7">
    <source>
        <dbReference type="Proteomes" id="UP000700334"/>
    </source>
</evidence>
<protein>
    <submittedName>
        <fullName evidence="6">Follistatin-related protein 4</fullName>
    </submittedName>
</protein>
<feature type="domain" description="Ig-like" evidence="5">
    <location>
        <begin position="22"/>
        <end position="153"/>
    </location>
</feature>
<evidence type="ECO:0000256" key="3">
    <source>
        <dbReference type="SAM" id="MobiDB-lite"/>
    </source>
</evidence>
<name>A0A8J5ZTQ2_GALPY</name>
<feature type="domain" description="Ig-like" evidence="5">
    <location>
        <begin position="156"/>
        <end position="241"/>
    </location>
</feature>
<dbReference type="InterPro" id="IPR003599">
    <property type="entry name" value="Ig_sub"/>
</dbReference>
<dbReference type="Proteomes" id="UP000700334">
    <property type="component" value="Unassembled WGS sequence"/>
</dbReference>
<proteinExistence type="predicted"/>
<dbReference type="GO" id="GO:0005886">
    <property type="term" value="C:plasma membrane"/>
    <property type="evidence" value="ECO:0007669"/>
    <property type="project" value="TreeGrafter"/>
</dbReference>
<evidence type="ECO:0000259" key="5">
    <source>
        <dbReference type="PROSITE" id="PS50835"/>
    </source>
</evidence>
<dbReference type="InterPro" id="IPR007110">
    <property type="entry name" value="Ig-like_dom"/>
</dbReference>
<dbReference type="GO" id="GO:0007156">
    <property type="term" value="P:homophilic cell adhesion via plasma membrane adhesion molecules"/>
    <property type="evidence" value="ECO:0007669"/>
    <property type="project" value="TreeGrafter"/>
</dbReference>
<dbReference type="InterPro" id="IPR050958">
    <property type="entry name" value="Cell_Adh-Cytoskel_Orgn"/>
</dbReference>
<accession>A0A8J5ZTQ2</accession>
<dbReference type="PROSITE" id="PS50835">
    <property type="entry name" value="IG_LIKE"/>
    <property type="match status" value="2"/>
</dbReference>
<dbReference type="InterPro" id="IPR013783">
    <property type="entry name" value="Ig-like_fold"/>
</dbReference>
<dbReference type="PANTHER" id="PTHR45080">
    <property type="entry name" value="CONTACTIN 5"/>
    <property type="match status" value="1"/>
</dbReference>
<reference evidence="6" key="1">
    <citation type="journal article" date="2021" name="Evol. Appl.">
        <title>The genome of the Pyrenean desman and the effects of bottlenecks and inbreeding on the genomic landscape of an endangered species.</title>
        <authorList>
            <person name="Escoda L."/>
            <person name="Castresana J."/>
        </authorList>
    </citation>
    <scope>NUCLEOTIDE SEQUENCE</scope>
    <source>
        <strain evidence="6">IBE-C5619</strain>
    </source>
</reference>
<gene>
    <name evidence="6" type="ORF">J0S82_000733</name>
</gene>
<comment type="caution">
    <text evidence="6">The sequence shown here is derived from an EMBL/GenBank/DDBJ whole genome shotgun (WGS) entry which is preliminary data.</text>
</comment>
<dbReference type="PANTHER" id="PTHR45080:SF8">
    <property type="entry name" value="IG-LIKE DOMAIN-CONTAINING PROTEIN"/>
    <property type="match status" value="1"/>
</dbReference>
<dbReference type="SMART" id="SM00409">
    <property type="entry name" value="IG"/>
    <property type="match status" value="2"/>
</dbReference>
<dbReference type="InterPro" id="IPR003598">
    <property type="entry name" value="Ig_sub2"/>
</dbReference>
<evidence type="ECO:0000256" key="4">
    <source>
        <dbReference type="SAM" id="SignalP"/>
    </source>
</evidence>
<organism evidence="6 7">
    <name type="scientific">Galemys pyrenaicus</name>
    <name type="common">Iberian desman</name>
    <name type="synonym">Pyrenean desman</name>
    <dbReference type="NCBI Taxonomy" id="202257"/>
    <lineage>
        <taxon>Eukaryota</taxon>
        <taxon>Metazoa</taxon>
        <taxon>Chordata</taxon>
        <taxon>Craniata</taxon>
        <taxon>Vertebrata</taxon>
        <taxon>Euteleostomi</taxon>
        <taxon>Mammalia</taxon>
        <taxon>Eutheria</taxon>
        <taxon>Laurasiatheria</taxon>
        <taxon>Eulipotyphla</taxon>
        <taxon>Talpidae</taxon>
        <taxon>Galemys</taxon>
    </lineage>
</organism>
<dbReference type="SUPFAM" id="SSF48726">
    <property type="entry name" value="Immunoglobulin"/>
    <property type="match status" value="2"/>
</dbReference>
<dbReference type="FunFam" id="2.60.40.10:FF:000653">
    <property type="entry name" value="Follistatin like 4"/>
    <property type="match status" value="1"/>
</dbReference>
<dbReference type="AlphaFoldDB" id="A0A8J5ZTQ2"/>
<keyword evidence="1 4" id="KW-0732">Signal</keyword>
<evidence type="ECO:0000256" key="2">
    <source>
        <dbReference type="ARBA" id="ARBA00023157"/>
    </source>
</evidence>
<feature type="signal peptide" evidence="4">
    <location>
        <begin position="1"/>
        <end position="17"/>
    </location>
</feature>
<feature type="region of interest" description="Disordered" evidence="3">
    <location>
        <begin position="306"/>
        <end position="341"/>
    </location>
</feature>
<dbReference type="EMBL" id="JAGFMF010012151">
    <property type="protein sequence ID" value="KAG8506507.1"/>
    <property type="molecule type" value="Genomic_DNA"/>
</dbReference>
<sequence>MMMVLSVSCILIGEVVQLSLAPEERVSVATVTVGLSTVLTCAVRGDLRPPIVWKRNGLTLNFLDLEDINIPKYRGLAREGSRSSTKPLHVWGKALQSGSPLRPHPTEPLELCEDFGEDDSLYITKVTTIHMGNYTCHASGHEELFQTHVLQVNVPPVIRVYPETQAQEPGVAASLRCHAEGIPTPRITWLKNGMDVSTQMSKQLSLLANGSELHIGSVRYEDTGAYTCIAKNEVGVDEDISSLFIEDSARKTRLRVGNMFYVFSDDGIISLHPADCEIQRHLKPTEKIFMSYVRWMGGPTSMTAGGAEAGYCQHPPSSGKRWQTEEETATASDFSTHVGPP</sequence>
<dbReference type="CDD" id="cd05736">
    <property type="entry name" value="IgI_2_Follistatin_like"/>
    <property type="match status" value="1"/>
</dbReference>
<dbReference type="SMART" id="SM00408">
    <property type="entry name" value="IGc2"/>
    <property type="match status" value="2"/>
</dbReference>
<dbReference type="Pfam" id="PF13927">
    <property type="entry name" value="Ig_3"/>
    <property type="match status" value="1"/>
</dbReference>
<dbReference type="InterPro" id="IPR036179">
    <property type="entry name" value="Ig-like_dom_sf"/>
</dbReference>
<keyword evidence="7" id="KW-1185">Reference proteome</keyword>
<evidence type="ECO:0000256" key="1">
    <source>
        <dbReference type="ARBA" id="ARBA00022729"/>
    </source>
</evidence>